<dbReference type="Gene3D" id="3.30.710.10">
    <property type="entry name" value="Potassium Channel Kv1.1, Chain A"/>
    <property type="match status" value="1"/>
</dbReference>
<name>A0AAJ7LQ05_LATCA</name>
<feature type="compositionally biased region" description="Basic and acidic residues" evidence="2">
    <location>
        <begin position="98"/>
        <end position="114"/>
    </location>
</feature>
<gene>
    <name evidence="5" type="primary">armc5</name>
</gene>
<feature type="region of interest" description="Disordered" evidence="2">
    <location>
        <begin position="55"/>
        <end position="115"/>
    </location>
</feature>
<feature type="compositionally biased region" description="Low complexity" evidence="2">
    <location>
        <begin position="1181"/>
        <end position="1190"/>
    </location>
</feature>
<dbReference type="InterPro" id="IPR000225">
    <property type="entry name" value="Armadillo"/>
</dbReference>
<evidence type="ECO:0000313" key="4">
    <source>
        <dbReference type="Proteomes" id="UP000694890"/>
    </source>
</evidence>
<feature type="domain" description="BTB" evidence="3">
    <location>
        <begin position="932"/>
        <end position="1010"/>
    </location>
</feature>
<feature type="compositionally biased region" description="Low complexity" evidence="2">
    <location>
        <begin position="559"/>
        <end position="612"/>
    </location>
</feature>
<dbReference type="SUPFAM" id="SSF48371">
    <property type="entry name" value="ARM repeat"/>
    <property type="match status" value="1"/>
</dbReference>
<dbReference type="InterPro" id="IPR000210">
    <property type="entry name" value="BTB/POZ_dom"/>
</dbReference>
<dbReference type="InterPro" id="IPR016024">
    <property type="entry name" value="ARM-type_fold"/>
</dbReference>
<dbReference type="PROSITE" id="PS50097">
    <property type="entry name" value="BTB"/>
    <property type="match status" value="1"/>
</dbReference>
<evidence type="ECO:0000256" key="1">
    <source>
        <dbReference type="PROSITE-ProRule" id="PRU00259"/>
    </source>
</evidence>
<feature type="region of interest" description="Disordered" evidence="2">
    <location>
        <begin position="1141"/>
        <end position="1206"/>
    </location>
</feature>
<dbReference type="Pfam" id="PF24768">
    <property type="entry name" value="ARM_ARMC5"/>
    <property type="match status" value="1"/>
</dbReference>
<feature type="region of interest" description="Disordered" evidence="2">
    <location>
        <begin position="1096"/>
        <end position="1119"/>
    </location>
</feature>
<feature type="repeat" description="ARM" evidence="1">
    <location>
        <begin position="187"/>
        <end position="231"/>
    </location>
</feature>
<reference evidence="5" key="1">
    <citation type="submission" date="2025-08" db="UniProtKB">
        <authorList>
            <consortium name="RefSeq"/>
        </authorList>
    </citation>
    <scope>IDENTIFICATION</scope>
    <source>
        <tissue evidence="5">Brain</tissue>
    </source>
</reference>
<feature type="compositionally biased region" description="Polar residues" evidence="2">
    <location>
        <begin position="1141"/>
        <end position="1162"/>
    </location>
</feature>
<dbReference type="SMART" id="SM00185">
    <property type="entry name" value="ARM"/>
    <property type="match status" value="4"/>
</dbReference>
<dbReference type="InterPro" id="IPR011989">
    <property type="entry name" value="ARM-like"/>
</dbReference>
<dbReference type="InterPro" id="IPR011333">
    <property type="entry name" value="SKP1/BTB/POZ_sf"/>
</dbReference>
<protein>
    <submittedName>
        <fullName evidence="5">Armadillo repeat-containing protein 5</fullName>
    </submittedName>
</protein>
<feature type="compositionally biased region" description="Basic and acidic residues" evidence="2">
    <location>
        <begin position="1104"/>
        <end position="1114"/>
    </location>
</feature>
<evidence type="ECO:0000313" key="5">
    <source>
        <dbReference type="RefSeq" id="XP_018527672.1"/>
    </source>
</evidence>
<evidence type="ECO:0000256" key="2">
    <source>
        <dbReference type="SAM" id="MobiDB-lite"/>
    </source>
</evidence>
<dbReference type="Gene3D" id="1.25.10.10">
    <property type="entry name" value="Leucine-rich Repeat Variant"/>
    <property type="match status" value="1"/>
</dbReference>
<dbReference type="KEGG" id="lcf:108880582"/>
<sequence>MCKYMLHRENTRPLRRITLVRPSHDVGLFFREWTEAVGTPSPVSDCGVRGTMAATPVQGDWKQSRAPSREGHPSSPESSLTWCLAHLSKPGSGAEPQGHGKADTGGGRETDKRSRISQWRALVAIRTQHIKGDKAGIARFRTQGGLRPLLDLLKHPECSRKTLDLALSILANCCTELETRIEVRKLDGINIVVGILKRNVAMETVQNRAARALGNLAMDPESSALIHSAGGVPLLLLCVSLSSAPSSPTAAPPKDPCPKLECAQSAARALLYLSDTPSNRLSLLTQGTLSALAPLIAPEYPQALRRAALRTLHELTRGCGVECAREVSRSGVLAQLGVMASGEAGKPFEELALKTLANMCSQACLRPLVGSLGVIQKFTEEVKRDLLRSGVFLKALCLCCKEAVNRAKVKESGGLEVLTGFLSAQQSHPLSRLAILACVDFVFDESAMEQLQELGLVPLLVARLVVLTRGEEPSAEKMDVSITSSMSPAELLPSSCFDSFDFPPPEGYKREEAGREQGLCSSSFQSLRSWLVSEGLISSEGDLLDSSGVDGEWGSLQIPPSSSPQTSSPNPDSISLKSSSSSNPSPSFACKKAAQPSPVSSSAQSQLSSPSKVTEPRRPVSPSKFSSPQRRRQRAHSSASLTKVTLDTPPSVPRPMAYHHPYHPEPWTPESPILLLLSRFSHATDPSAALVTSGVMTGLLYYLTQHQDPSSRCFRMLCRLSCNPNCLQALVRTGSVALIRHHLCQREGAFEGEERQTDRVKAKVKQLGVALLNNLRVQCESGFGSGVLAHVMLSGSESDKMHCALSLPLISSNKSLLKKLLLDTGGLLLALQPLVCDDDDDVDEDNPAQGGRLLSDLFISPHSGLTSHAHSLYFSLLIGCLSTLTGSIKTELEKKHVIPVVTQSLSKIDRVSPPPSKRPRLADKCSYGLSNFDLFLLLDDGTRVPANREAVAGVEGTDGVGSEYFRALLRGGFGEAQGSAEEAIHIKDVSRGVLLPVLHYLHGCRFTKDTETTRERDEGERGGRCQILDSLVFEGLSICQKETEKHGGEDWAFQKTPLGEMMTGACRFLVTELQRELEDLCVSLLLSYSIKAATRAASAPTEDNAEKAASKMDQECLESAEENLANRTSELELTGIEMQTENLPGQTKKPNSSPQQTLSKKTSVPKANKGLNKSLDQKTIKSVSSVSKSSCASDPEELSLRPKNRIKGSAQPLKSAAQDFFSSSAAGAGGGALAAVLPQVYWFSQRYSYPALGRACLSLLLGCQDCPRPFLSSSLAGDCLRRLAREADCAETLKQDLLSLATVALS</sequence>
<feature type="region of interest" description="Disordered" evidence="2">
    <location>
        <begin position="548"/>
        <end position="653"/>
    </location>
</feature>
<dbReference type="GO" id="GO:0005829">
    <property type="term" value="C:cytosol"/>
    <property type="evidence" value="ECO:0007669"/>
    <property type="project" value="TreeGrafter"/>
</dbReference>
<proteinExistence type="predicted"/>
<dbReference type="GeneID" id="108880582"/>
<evidence type="ECO:0000259" key="3">
    <source>
        <dbReference type="PROSITE" id="PS50097"/>
    </source>
</evidence>
<accession>A0AAJ7LQ05</accession>
<dbReference type="Proteomes" id="UP000694890">
    <property type="component" value="Linkage group LG11"/>
</dbReference>
<dbReference type="RefSeq" id="XP_018527672.1">
    <property type="nucleotide sequence ID" value="XM_018672156.2"/>
</dbReference>
<dbReference type="PROSITE" id="PS50176">
    <property type="entry name" value="ARM_REPEAT"/>
    <property type="match status" value="1"/>
</dbReference>
<dbReference type="PANTHER" id="PTHR23312:SF8">
    <property type="entry name" value="ARMADILLO REPEAT-CONTAINING PROTEIN 5"/>
    <property type="match status" value="1"/>
</dbReference>
<dbReference type="InterPro" id="IPR055445">
    <property type="entry name" value="ARM_ARMC5"/>
</dbReference>
<dbReference type="GO" id="GO:0009653">
    <property type="term" value="P:anatomical structure morphogenesis"/>
    <property type="evidence" value="ECO:0007669"/>
    <property type="project" value="TreeGrafter"/>
</dbReference>
<organism evidence="4 5">
    <name type="scientific">Lates calcarifer</name>
    <name type="common">Barramundi</name>
    <name type="synonym">Holocentrus calcarifer</name>
    <dbReference type="NCBI Taxonomy" id="8187"/>
    <lineage>
        <taxon>Eukaryota</taxon>
        <taxon>Metazoa</taxon>
        <taxon>Chordata</taxon>
        <taxon>Craniata</taxon>
        <taxon>Vertebrata</taxon>
        <taxon>Euteleostomi</taxon>
        <taxon>Actinopterygii</taxon>
        <taxon>Neopterygii</taxon>
        <taxon>Teleostei</taxon>
        <taxon>Neoteleostei</taxon>
        <taxon>Acanthomorphata</taxon>
        <taxon>Carangaria</taxon>
        <taxon>Carangaria incertae sedis</taxon>
        <taxon>Centropomidae</taxon>
        <taxon>Lates</taxon>
    </lineage>
</organism>
<dbReference type="CTD" id="79798"/>
<dbReference type="PANTHER" id="PTHR23312">
    <property type="entry name" value="ARMC5 ARMADILLO REPEAT-CONTAINING -RELATED"/>
    <property type="match status" value="1"/>
</dbReference>